<organism evidence="1">
    <name type="scientific">Rhizophora mucronata</name>
    <name type="common">Asiatic mangrove</name>
    <dbReference type="NCBI Taxonomy" id="61149"/>
    <lineage>
        <taxon>Eukaryota</taxon>
        <taxon>Viridiplantae</taxon>
        <taxon>Streptophyta</taxon>
        <taxon>Embryophyta</taxon>
        <taxon>Tracheophyta</taxon>
        <taxon>Spermatophyta</taxon>
        <taxon>Magnoliopsida</taxon>
        <taxon>eudicotyledons</taxon>
        <taxon>Gunneridae</taxon>
        <taxon>Pentapetalae</taxon>
        <taxon>rosids</taxon>
        <taxon>fabids</taxon>
        <taxon>Malpighiales</taxon>
        <taxon>Rhizophoraceae</taxon>
        <taxon>Rhizophora</taxon>
    </lineage>
</organism>
<sequence length="47" mass="5399">MMMNQILDNSLSSPKTIFFFFFVSAGQVPRHLPISRQIRKPQMSKSG</sequence>
<dbReference type="EMBL" id="GGEC01046259">
    <property type="protein sequence ID" value="MBX26743.1"/>
    <property type="molecule type" value="Transcribed_RNA"/>
</dbReference>
<proteinExistence type="predicted"/>
<reference evidence="1" key="1">
    <citation type="submission" date="2018-02" db="EMBL/GenBank/DDBJ databases">
        <title>Rhizophora mucronata_Transcriptome.</title>
        <authorList>
            <person name="Meera S.P."/>
            <person name="Sreeshan A."/>
            <person name="Augustine A."/>
        </authorList>
    </citation>
    <scope>NUCLEOTIDE SEQUENCE</scope>
    <source>
        <tissue evidence="1">Leaf</tissue>
    </source>
</reference>
<evidence type="ECO:0000313" key="1">
    <source>
        <dbReference type="EMBL" id="MBX26743.1"/>
    </source>
</evidence>
<dbReference type="AlphaFoldDB" id="A0A2P2M966"/>
<protein>
    <submittedName>
        <fullName evidence="1">Uncharacterized protein</fullName>
    </submittedName>
</protein>
<name>A0A2P2M966_RHIMU</name>
<accession>A0A2P2M966</accession>